<dbReference type="SMART" id="SM00347">
    <property type="entry name" value="HTH_MARR"/>
    <property type="match status" value="1"/>
</dbReference>
<evidence type="ECO:0000259" key="1">
    <source>
        <dbReference type="PROSITE" id="PS50995"/>
    </source>
</evidence>
<dbReference type="RefSeq" id="WP_176271891.1">
    <property type="nucleotide sequence ID" value="NZ_JABWTA010000001.1"/>
</dbReference>
<feature type="domain" description="HTH marR-type" evidence="1">
    <location>
        <begin position="12"/>
        <end position="144"/>
    </location>
</feature>
<dbReference type="PROSITE" id="PS50995">
    <property type="entry name" value="HTH_MARR_2"/>
    <property type="match status" value="1"/>
</dbReference>
<evidence type="ECO:0000313" key="3">
    <source>
        <dbReference type="Proteomes" id="UP000546031"/>
    </source>
</evidence>
<dbReference type="AlphaFoldDB" id="A0A850H6Z6"/>
<dbReference type="Proteomes" id="UP000546031">
    <property type="component" value="Unassembled WGS sequence"/>
</dbReference>
<dbReference type="GO" id="GO:0006950">
    <property type="term" value="P:response to stress"/>
    <property type="evidence" value="ECO:0007669"/>
    <property type="project" value="TreeGrafter"/>
</dbReference>
<reference evidence="2 3" key="1">
    <citation type="submission" date="2020-06" db="EMBL/GenBank/DDBJ databases">
        <title>Altererythrobacter lutimaris sp. nov., a marine bacterium isolated from a tidal flat.</title>
        <authorList>
            <person name="Kim D."/>
            <person name="Yoo Y."/>
            <person name="Kim J.-J."/>
        </authorList>
    </citation>
    <scope>NUCLEOTIDE SEQUENCE [LARGE SCALE GENOMIC DNA]</scope>
    <source>
        <strain evidence="2 3">JGD-16</strain>
    </source>
</reference>
<name>A0A850H6Z6_9SPHN</name>
<dbReference type="InterPro" id="IPR000835">
    <property type="entry name" value="HTH_MarR-typ"/>
</dbReference>
<proteinExistence type="predicted"/>
<gene>
    <name evidence="2" type="ORF">HUO12_01305</name>
</gene>
<dbReference type="Gene3D" id="1.10.10.10">
    <property type="entry name" value="Winged helix-like DNA-binding domain superfamily/Winged helix DNA-binding domain"/>
    <property type="match status" value="1"/>
</dbReference>
<comment type="caution">
    <text evidence="2">The sequence shown here is derived from an EMBL/GenBank/DDBJ whole genome shotgun (WGS) entry which is preliminary data.</text>
</comment>
<protein>
    <submittedName>
        <fullName evidence="2">Winged helix-turn-helix transcriptional regulator</fullName>
    </submittedName>
</protein>
<dbReference type="SUPFAM" id="SSF46785">
    <property type="entry name" value="Winged helix' DNA-binding domain"/>
    <property type="match status" value="1"/>
</dbReference>
<dbReference type="InterPro" id="IPR039422">
    <property type="entry name" value="MarR/SlyA-like"/>
</dbReference>
<dbReference type="PANTHER" id="PTHR33164">
    <property type="entry name" value="TRANSCRIPTIONAL REGULATOR, MARR FAMILY"/>
    <property type="match status" value="1"/>
</dbReference>
<dbReference type="EMBL" id="JABWTA010000001">
    <property type="protein sequence ID" value="NVE93529.1"/>
    <property type="molecule type" value="Genomic_DNA"/>
</dbReference>
<keyword evidence="3" id="KW-1185">Reference proteome</keyword>
<dbReference type="Pfam" id="PF12802">
    <property type="entry name" value="MarR_2"/>
    <property type="match status" value="1"/>
</dbReference>
<sequence>MSAETIEEDILAHCVAGRTLQIARIIGAHYDKALAETGVTPQQLTLLSMICKMGSPSASAMLPFLKMDQSTLSRNLERMVAKGWLEASPSEQDARVRCYSTTSQGEAAMVEAHAAWQHAQSWAEEALGTSGINGLKSIAHHLNPLLPYDMND</sequence>
<dbReference type="GO" id="GO:0003700">
    <property type="term" value="F:DNA-binding transcription factor activity"/>
    <property type="evidence" value="ECO:0007669"/>
    <property type="project" value="InterPro"/>
</dbReference>
<accession>A0A850H6Z6</accession>
<evidence type="ECO:0000313" key="2">
    <source>
        <dbReference type="EMBL" id="NVE93529.1"/>
    </source>
</evidence>
<dbReference type="InterPro" id="IPR036390">
    <property type="entry name" value="WH_DNA-bd_sf"/>
</dbReference>
<dbReference type="InterPro" id="IPR036388">
    <property type="entry name" value="WH-like_DNA-bd_sf"/>
</dbReference>
<organism evidence="2 3">
    <name type="scientific">Altererythrobacter lutimaris</name>
    <dbReference type="NCBI Taxonomy" id="2743979"/>
    <lineage>
        <taxon>Bacteria</taxon>
        <taxon>Pseudomonadati</taxon>
        <taxon>Pseudomonadota</taxon>
        <taxon>Alphaproteobacteria</taxon>
        <taxon>Sphingomonadales</taxon>
        <taxon>Erythrobacteraceae</taxon>
        <taxon>Altererythrobacter</taxon>
    </lineage>
</organism>
<dbReference type="PANTHER" id="PTHR33164:SF105">
    <property type="entry name" value="TRANSCRIPTIONAL REPRESSOR PROTEIN-RELATED"/>
    <property type="match status" value="1"/>
</dbReference>